<protein>
    <recommendedName>
        <fullName evidence="1">site-specific DNA-methyltransferase (adenine-specific)</fullName>
        <ecNumber evidence="1">2.1.1.72</ecNumber>
    </recommendedName>
</protein>
<comment type="catalytic activity">
    <reaction evidence="5">
        <text>a 2'-deoxyadenosine in DNA + S-adenosyl-L-methionine = an N(6)-methyl-2'-deoxyadenosine in DNA + S-adenosyl-L-homocysteine + H(+)</text>
        <dbReference type="Rhea" id="RHEA:15197"/>
        <dbReference type="Rhea" id="RHEA-COMP:12418"/>
        <dbReference type="Rhea" id="RHEA-COMP:12419"/>
        <dbReference type="ChEBI" id="CHEBI:15378"/>
        <dbReference type="ChEBI" id="CHEBI:57856"/>
        <dbReference type="ChEBI" id="CHEBI:59789"/>
        <dbReference type="ChEBI" id="CHEBI:90615"/>
        <dbReference type="ChEBI" id="CHEBI:90616"/>
        <dbReference type="EC" id="2.1.1.72"/>
    </reaction>
</comment>
<dbReference type="PANTHER" id="PTHR33841:SF1">
    <property type="entry name" value="DNA METHYLTRANSFERASE A"/>
    <property type="match status" value="1"/>
</dbReference>
<keyword evidence="2 8" id="KW-0489">Methyltransferase</keyword>
<feature type="domain" description="Type II methyltransferase M.TaqI-like" evidence="7">
    <location>
        <begin position="10"/>
        <end position="102"/>
    </location>
</feature>
<keyword evidence="6" id="KW-0175">Coiled coil</keyword>
<dbReference type="PROSITE" id="PS00092">
    <property type="entry name" value="N6_MTASE"/>
    <property type="match status" value="1"/>
</dbReference>
<evidence type="ECO:0000256" key="2">
    <source>
        <dbReference type="ARBA" id="ARBA00022603"/>
    </source>
</evidence>
<dbReference type="GO" id="GO:0006304">
    <property type="term" value="P:DNA modification"/>
    <property type="evidence" value="ECO:0007669"/>
    <property type="project" value="InterPro"/>
</dbReference>
<accession>A0A6S6S9G7</accession>
<evidence type="ECO:0000256" key="5">
    <source>
        <dbReference type="ARBA" id="ARBA00047942"/>
    </source>
</evidence>
<dbReference type="InterPro" id="IPR047939">
    <property type="entry name" value="BREX_1_PglX"/>
</dbReference>
<dbReference type="InterPro" id="IPR050953">
    <property type="entry name" value="N4_N6_ade-DNA_methylase"/>
</dbReference>
<gene>
    <name evidence="8" type="ORF">HELGO_WM31109</name>
</gene>
<evidence type="ECO:0000259" key="7">
    <source>
        <dbReference type="Pfam" id="PF07669"/>
    </source>
</evidence>
<dbReference type="SUPFAM" id="SSF53335">
    <property type="entry name" value="S-adenosyl-L-methionine-dependent methyltransferases"/>
    <property type="match status" value="1"/>
</dbReference>
<evidence type="ECO:0000256" key="1">
    <source>
        <dbReference type="ARBA" id="ARBA00011900"/>
    </source>
</evidence>
<reference evidence="8" key="1">
    <citation type="submission" date="2020-01" db="EMBL/GenBank/DDBJ databases">
        <authorList>
            <person name="Meier V. D."/>
            <person name="Meier V D."/>
        </authorList>
    </citation>
    <scope>NUCLEOTIDE SEQUENCE</scope>
    <source>
        <strain evidence="8">HLG_WM_MAG_09</strain>
    </source>
</reference>
<organism evidence="8">
    <name type="scientific">uncultured Thiotrichaceae bacterium</name>
    <dbReference type="NCBI Taxonomy" id="298394"/>
    <lineage>
        <taxon>Bacteria</taxon>
        <taxon>Pseudomonadati</taxon>
        <taxon>Pseudomonadota</taxon>
        <taxon>Gammaproteobacteria</taxon>
        <taxon>Thiotrichales</taxon>
        <taxon>Thiotrichaceae</taxon>
        <taxon>environmental samples</taxon>
    </lineage>
</organism>
<feature type="coiled-coil region" evidence="6">
    <location>
        <begin position="406"/>
        <end position="440"/>
    </location>
</feature>
<dbReference type="NCBIfam" id="NF033452">
    <property type="entry name" value="BREX_1_MTaseX"/>
    <property type="match status" value="1"/>
</dbReference>
<dbReference type="GO" id="GO:0009007">
    <property type="term" value="F:site-specific DNA-methyltransferase (adenine-specific) activity"/>
    <property type="evidence" value="ECO:0007669"/>
    <property type="project" value="UniProtKB-EC"/>
</dbReference>
<evidence type="ECO:0000313" key="8">
    <source>
        <dbReference type="EMBL" id="CAA6806513.1"/>
    </source>
</evidence>
<dbReference type="AlphaFoldDB" id="A0A6S6S9G7"/>
<dbReference type="EMBL" id="CACVAT010000097">
    <property type="protein sequence ID" value="CAA6806513.1"/>
    <property type="molecule type" value="Genomic_DNA"/>
</dbReference>
<sequence length="716" mass="82066">MLRQAAYLSSRYQVVIANPPYMGGKGMNPRLATWLKANYPDAKSDLMTAFMERCMELTKQSGFWGMINLPSWMFLSSYEKLRLKLLETNTIDTLVHLGRGIFGSDFGTVAFTVSNSKPKENSVGVYRRLFEEHVQVRSVEKIESLFLDGDYGRYKALANDFRKIPGCPFAYWISKTALDSFGFDSVDSFFTAKKGMAIGDNAKFLRIWAEVSTNKINYQAKDSGDTLKHKWYPCLHGGSFRKWSSNKEYVVNWKDDGEEPKSTIVERTGDHWSRYIISTGYFFSPGINWTAISSSSYSARYHPHGFAFTSASMGAFSEKSNPKLLLLLVNSKVGKYFLSLLSPTLNYGIAELKKIPYKCEEIVTVDDSSILSLSLNDWDSYETSWDFTDLPLLTEAHKAETLSQTYKNLRHHWQSTTTEMQKLEQENNRIFIEAYNLQDELTPEVPLKEITLTCNPHYRYGGKKNNEALEAQLQSDTTAEFLSYATGCMLGRYSIDKPGLILANQGETLEDYLKQVTHPRFMPDKDNVIPIIDFEGDWFEDDISECFKQFLKITFGTEHFEANLQFIENSLGKDIKKYFLKDFYPDHIKRYKKRPIYWLFSSPKGSFNALVYMHRYQPDTASVVLNNYLREFRTKLTARKDALGQVEISVDATKAEKTRALKTIANIDKVLSEVNDYERDILYPLATRQIEIDLDDGVKVNYPKLGKALKKVAGLS</sequence>
<dbReference type="InterPro" id="IPR011639">
    <property type="entry name" value="MethylTrfase_TaqI-like_dom"/>
</dbReference>
<dbReference type="GO" id="GO:0003676">
    <property type="term" value="F:nucleic acid binding"/>
    <property type="evidence" value="ECO:0007669"/>
    <property type="project" value="InterPro"/>
</dbReference>
<evidence type="ECO:0000256" key="3">
    <source>
        <dbReference type="ARBA" id="ARBA00022679"/>
    </source>
</evidence>
<dbReference type="PANTHER" id="PTHR33841">
    <property type="entry name" value="DNA METHYLTRANSFERASE YEEA-RELATED"/>
    <property type="match status" value="1"/>
</dbReference>
<dbReference type="Gene3D" id="3.40.50.150">
    <property type="entry name" value="Vaccinia Virus protein VP39"/>
    <property type="match status" value="1"/>
</dbReference>
<proteinExistence type="predicted"/>
<evidence type="ECO:0000256" key="6">
    <source>
        <dbReference type="SAM" id="Coils"/>
    </source>
</evidence>
<keyword evidence="4" id="KW-0949">S-adenosyl-L-methionine</keyword>
<evidence type="ECO:0000256" key="4">
    <source>
        <dbReference type="ARBA" id="ARBA00022691"/>
    </source>
</evidence>
<dbReference type="GO" id="GO:0032259">
    <property type="term" value="P:methylation"/>
    <property type="evidence" value="ECO:0007669"/>
    <property type="project" value="UniProtKB-KW"/>
</dbReference>
<dbReference type="InterPro" id="IPR002052">
    <property type="entry name" value="DNA_methylase_N6_adenine_CS"/>
</dbReference>
<keyword evidence="3" id="KW-0808">Transferase</keyword>
<dbReference type="Pfam" id="PF07669">
    <property type="entry name" value="Eco57I"/>
    <property type="match status" value="1"/>
</dbReference>
<dbReference type="EC" id="2.1.1.72" evidence="1"/>
<name>A0A6S6S9G7_9GAMM</name>
<dbReference type="InterPro" id="IPR029063">
    <property type="entry name" value="SAM-dependent_MTases_sf"/>
</dbReference>